<name>A0ABP6QMZ7_9ACTN</name>
<dbReference type="EMBL" id="BAAAUV010000031">
    <property type="protein sequence ID" value="GAA3236602.1"/>
    <property type="molecule type" value="Genomic_DNA"/>
</dbReference>
<comment type="caution">
    <text evidence="2">The sequence shown here is derived from an EMBL/GenBank/DDBJ whole genome shotgun (WGS) entry which is preliminary data.</text>
</comment>
<keyword evidence="1" id="KW-0812">Transmembrane</keyword>
<gene>
    <name evidence="2" type="ORF">GCM10010468_70900</name>
</gene>
<reference evidence="3" key="1">
    <citation type="journal article" date="2019" name="Int. J. Syst. Evol. Microbiol.">
        <title>The Global Catalogue of Microorganisms (GCM) 10K type strain sequencing project: providing services to taxonomists for standard genome sequencing and annotation.</title>
        <authorList>
            <consortium name="The Broad Institute Genomics Platform"/>
            <consortium name="The Broad Institute Genome Sequencing Center for Infectious Disease"/>
            <person name="Wu L."/>
            <person name="Ma J."/>
        </authorList>
    </citation>
    <scope>NUCLEOTIDE SEQUENCE [LARGE SCALE GENOMIC DNA]</scope>
    <source>
        <strain evidence="3">JCM 9377</strain>
    </source>
</reference>
<keyword evidence="1" id="KW-0472">Membrane</keyword>
<dbReference type="PANTHER" id="PTHR37309">
    <property type="entry name" value="SLR0284 PROTEIN"/>
    <property type="match status" value="1"/>
</dbReference>
<feature type="transmembrane region" description="Helical" evidence="1">
    <location>
        <begin position="67"/>
        <end position="90"/>
    </location>
</feature>
<evidence type="ECO:0000313" key="3">
    <source>
        <dbReference type="Proteomes" id="UP001501237"/>
    </source>
</evidence>
<dbReference type="Pfam" id="PF04020">
    <property type="entry name" value="Phage_holin_4_2"/>
    <property type="match status" value="1"/>
</dbReference>
<dbReference type="InterPro" id="IPR007165">
    <property type="entry name" value="Phage_holin_4_2"/>
</dbReference>
<sequence length="127" mass="13326">MHVVKILIKVAITAVALGAAAWFLDGITLTGDDGGKKALTLVAVAVIFGVVNAVLKPIIKTFGCAFYVLTLGLFGLVVNAALLLLTSRIAEELDIPFHVDDFWPTAVVGAVIIAVVAFTLDMLFGDD</sequence>
<keyword evidence="1" id="KW-1133">Transmembrane helix</keyword>
<dbReference type="PANTHER" id="PTHR37309:SF1">
    <property type="entry name" value="SLR0284 PROTEIN"/>
    <property type="match status" value="1"/>
</dbReference>
<organism evidence="2 3">
    <name type="scientific">Actinocorallia longicatena</name>
    <dbReference type="NCBI Taxonomy" id="111803"/>
    <lineage>
        <taxon>Bacteria</taxon>
        <taxon>Bacillati</taxon>
        <taxon>Actinomycetota</taxon>
        <taxon>Actinomycetes</taxon>
        <taxon>Streptosporangiales</taxon>
        <taxon>Thermomonosporaceae</taxon>
        <taxon>Actinocorallia</taxon>
    </lineage>
</organism>
<feature type="transmembrane region" description="Helical" evidence="1">
    <location>
        <begin position="36"/>
        <end position="55"/>
    </location>
</feature>
<keyword evidence="3" id="KW-1185">Reference proteome</keyword>
<evidence type="ECO:0000313" key="2">
    <source>
        <dbReference type="EMBL" id="GAA3236602.1"/>
    </source>
</evidence>
<feature type="transmembrane region" description="Helical" evidence="1">
    <location>
        <begin position="102"/>
        <end position="124"/>
    </location>
</feature>
<dbReference type="RefSeq" id="WP_344837381.1">
    <property type="nucleotide sequence ID" value="NZ_BAAAUV010000031.1"/>
</dbReference>
<accession>A0ABP6QMZ7</accession>
<proteinExistence type="predicted"/>
<dbReference type="Proteomes" id="UP001501237">
    <property type="component" value="Unassembled WGS sequence"/>
</dbReference>
<evidence type="ECO:0000256" key="1">
    <source>
        <dbReference type="SAM" id="Phobius"/>
    </source>
</evidence>
<protein>
    <submittedName>
        <fullName evidence="2">Phage holin family protein</fullName>
    </submittedName>
</protein>
<feature type="transmembrane region" description="Helical" evidence="1">
    <location>
        <begin position="7"/>
        <end position="24"/>
    </location>
</feature>